<dbReference type="PRINTS" id="PR01438">
    <property type="entry name" value="UNVRSLSTRESS"/>
</dbReference>
<reference evidence="3 4" key="1">
    <citation type="submission" date="2019-01" db="EMBL/GenBank/DDBJ databases">
        <title>Genome sequence of the Antarctic species Gelidibacter gilvus ACAM 158(T).</title>
        <authorList>
            <person name="Bowman J.P."/>
        </authorList>
    </citation>
    <scope>NUCLEOTIDE SEQUENCE [LARGE SCALE GENOMIC DNA]</scope>
    <source>
        <strain evidence="3 4">IC158</strain>
    </source>
</reference>
<evidence type="ECO:0000256" key="1">
    <source>
        <dbReference type="ARBA" id="ARBA00008791"/>
    </source>
</evidence>
<dbReference type="OrthoDB" id="9788959at2"/>
<organism evidence="3 4">
    <name type="scientific">Gelidibacter gilvus</name>
    <dbReference type="NCBI Taxonomy" id="59602"/>
    <lineage>
        <taxon>Bacteria</taxon>
        <taxon>Pseudomonadati</taxon>
        <taxon>Bacteroidota</taxon>
        <taxon>Flavobacteriia</taxon>
        <taxon>Flavobacteriales</taxon>
        <taxon>Flavobacteriaceae</taxon>
        <taxon>Gelidibacter</taxon>
    </lineage>
</organism>
<evidence type="ECO:0000259" key="2">
    <source>
        <dbReference type="Pfam" id="PF00582"/>
    </source>
</evidence>
<dbReference type="RefSeq" id="WP_129017151.1">
    <property type="nucleotide sequence ID" value="NZ_SDDZ01000004.1"/>
</dbReference>
<dbReference type="SUPFAM" id="SSF52402">
    <property type="entry name" value="Adenine nucleotide alpha hydrolases-like"/>
    <property type="match status" value="2"/>
</dbReference>
<dbReference type="Pfam" id="PF00582">
    <property type="entry name" value="Usp"/>
    <property type="match status" value="1"/>
</dbReference>
<dbReference type="Gene3D" id="3.40.50.620">
    <property type="entry name" value="HUPs"/>
    <property type="match status" value="2"/>
</dbReference>
<dbReference type="InterPro" id="IPR006016">
    <property type="entry name" value="UspA"/>
</dbReference>
<name>A0A4V1LMZ1_9FLAO</name>
<accession>A0A4V1LMZ1</accession>
<comment type="caution">
    <text evidence="3">The sequence shown here is derived from an EMBL/GenBank/DDBJ whole genome shotgun (WGS) entry which is preliminary data.</text>
</comment>
<evidence type="ECO:0000313" key="4">
    <source>
        <dbReference type="Proteomes" id="UP000289792"/>
    </source>
</evidence>
<dbReference type="Proteomes" id="UP000289792">
    <property type="component" value="Unassembled WGS sequence"/>
</dbReference>
<sequence>MKNILLPTDFSENSWNAIVYALKFFDKTPCTFYLLHVNSLSYLAATDSPYIQTKDFVENTFTKPAKRQLNTLLKRISAEFPVKPNHHFFTLTDYNFFVDSVRNHVVEKKIDMIVMGTKGASGLRKVIIGSNAADVIKKVQCPALVVPEDAKFTTLEEVAFPTDYLLTYAVDLLKPLYNILEAHQSSLQVLHVTNRDDTLTIAQQDNKDVLNEYFHKFECQFHKLTNRNVEDAIECFVQSRDIKMVAMVAKNLNYFQRILFHNKIEEMTYHTHIPFLVMHDK</sequence>
<dbReference type="PANTHER" id="PTHR46268:SF6">
    <property type="entry name" value="UNIVERSAL STRESS PROTEIN UP12"/>
    <property type="match status" value="1"/>
</dbReference>
<dbReference type="AlphaFoldDB" id="A0A4V1LMZ1"/>
<dbReference type="InterPro" id="IPR014729">
    <property type="entry name" value="Rossmann-like_a/b/a_fold"/>
</dbReference>
<protein>
    <submittedName>
        <fullName evidence="3">Universal stress protein</fullName>
    </submittedName>
</protein>
<dbReference type="InterPro" id="IPR006015">
    <property type="entry name" value="Universal_stress_UspA"/>
</dbReference>
<dbReference type="EMBL" id="SDDZ01000004">
    <property type="protein sequence ID" value="RXJ50182.1"/>
    <property type="molecule type" value="Genomic_DNA"/>
</dbReference>
<keyword evidence="4" id="KW-1185">Reference proteome</keyword>
<gene>
    <name evidence="3" type="ORF">ESZ48_09370</name>
</gene>
<dbReference type="PANTHER" id="PTHR46268">
    <property type="entry name" value="STRESS RESPONSE PROTEIN NHAX"/>
    <property type="match status" value="1"/>
</dbReference>
<feature type="domain" description="UspA" evidence="2">
    <location>
        <begin position="1"/>
        <end position="147"/>
    </location>
</feature>
<evidence type="ECO:0000313" key="3">
    <source>
        <dbReference type="EMBL" id="RXJ50182.1"/>
    </source>
</evidence>
<comment type="similarity">
    <text evidence="1">Belongs to the universal stress protein A family.</text>
</comment>
<proteinExistence type="inferred from homology"/>
<dbReference type="CDD" id="cd00293">
    <property type="entry name" value="USP-like"/>
    <property type="match status" value="1"/>
</dbReference>